<dbReference type="PANTHER" id="PTHR30482">
    <property type="entry name" value="HIGH-AFFINITY BRANCHED-CHAIN AMINO ACID TRANSPORT SYSTEM PERMEASE"/>
    <property type="match status" value="1"/>
</dbReference>
<feature type="transmembrane region" description="Helical" evidence="6">
    <location>
        <begin position="73"/>
        <end position="92"/>
    </location>
</feature>
<comment type="subcellular location">
    <subcellularLocation>
        <location evidence="1">Cell membrane</location>
        <topology evidence="1">Multi-pass membrane protein</topology>
    </subcellularLocation>
</comment>
<dbReference type="CDD" id="cd06581">
    <property type="entry name" value="TM_PBP1_LivM_like"/>
    <property type="match status" value="1"/>
</dbReference>
<dbReference type="GO" id="GO:0015658">
    <property type="term" value="F:branched-chain amino acid transmembrane transporter activity"/>
    <property type="evidence" value="ECO:0007669"/>
    <property type="project" value="InterPro"/>
</dbReference>
<proteinExistence type="predicted"/>
<evidence type="ECO:0000256" key="3">
    <source>
        <dbReference type="ARBA" id="ARBA00022692"/>
    </source>
</evidence>
<protein>
    <submittedName>
        <fullName evidence="8">Branched-chain amino acid ABC transporter permease</fullName>
    </submittedName>
</protein>
<evidence type="ECO:0000313" key="7">
    <source>
        <dbReference type="EMBL" id="RFA93947.1"/>
    </source>
</evidence>
<dbReference type="GO" id="GO:0005886">
    <property type="term" value="C:plasma membrane"/>
    <property type="evidence" value="ECO:0007669"/>
    <property type="project" value="UniProtKB-SubCell"/>
</dbReference>
<feature type="transmembrane region" description="Helical" evidence="6">
    <location>
        <begin position="21"/>
        <end position="39"/>
    </location>
</feature>
<reference evidence="9 10" key="1">
    <citation type="submission" date="2017-07" db="EMBL/GenBank/DDBJ databases">
        <title>Draft genome sequence of aerobic hyperthermophilic archaea, Pyrobaculum aerophilum YKB31 and YKB32.</title>
        <authorList>
            <person name="Mochizuki T."/>
            <person name="Berliner A.J."/>
            <person name="Yoshida-Takashima Y."/>
            <person name="Takaki Y."/>
            <person name="Nunoura T."/>
            <person name="Takai K."/>
        </authorList>
    </citation>
    <scope>NUCLEOTIDE SEQUENCE [LARGE SCALE GENOMIC DNA]</scope>
    <source>
        <strain evidence="7 10">YKB31</strain>
        <strain evidence="8 9">YKB32</strain>
    </source>
</reference>
<feature type="transmembrane region" description="Helical" evidence="6">
    <location>
        <begin position="98"/>
        <end position="118"/>
    </location>
</feature>
<evidence type="ECO:0000256" key="1">
    <source>
        <dbReference type="ARBA" id="ARBA00004651"/>
    </source>
</evidence>
<feature type="transmembrane region" description="Helical" evidence="6">
    <location>
        <begin position="125"/>
        <end position="142"/>
    </location>
</feature>
<gene>
    <name evidence="7" type="ORF">CGL51_11610</name>
    <name evidence="8" type="ORF">CGL52_10290</name>
</gene>
<evidence type="ECO:0000313" key="10">
    <source>
        <dbReference type="Proteomes" id="UP000257123"/>
    </source>
</evidence>
<evidence type="ECO:0000256" key="6">
    <source>
        <dbReference type="SAM" id="Phobius"/>
    </source>
</evidence>
<evidence type="ECO:0000256" key="5">
    <source>
        <dbReference type="ARBA" id="ARBA00023136"/>
    </source>
</evidence>
<dbReference type="EMBL" id="NMUF01000033">
    <property type="protein sequence ID" value="RFA96839.1"/>
    <property type="molecule type" value="Genomic_DNA"/>
</dbReference>
<comment type="caution">
    <text evidence="8">The sequence shown here is derived from an EMBL/GenBank/DDBJ whole genome shotgun (WGS) entry which is preliminary data.</text>
</comment>
<feature type="transmembrane region" description="Helical" evidence="6">
    <location>
        <begin position="45"/>
        <end position="66"/>
    </location>
</feature>
<organism evidence="8 9">
    <name type="scientific">Pyrobaculum aerophilum</name>
    <dbReference type="NCBI Taxonomy" id="13773"/>
    <lineage>
        <taxon>Archaea</taxon>
        <taxon>Thermoproteota</taxon>
        <taxon>Thermoprotei</taxon>
        <taxon>Thermoproteales</taxon>
        <taxon>Thermoproteaceae</taxon>
        <taxon>Pyrobaculum</taxon>
    </lineage>
</organism>
<evidence type="ECO:0000256" key="2">
    <source>
        <dbReference type="ARBA" id="ARBA00022475"/>
    </source>
</evidence>
<feature type="transmembrane region" description="Helical" evidence="6">
    <location>
        <begin position="173"/>
        <end position="198"/>
    </location>
</feature>
<evidence type="ECO:0000313" key="9">
    <source>
        <dbReference type="Proteomes" id="UP000256877"/>
    </source>
</evidence>
<dbReference type="Proteomes" id="UP000257123">
    <property type="component" value="Unassembled WGS sequence"/>
</dbReference>
<dbReference type="RefSeq" id="WP_116421827.1">
    <property type="nucleotide sequence ID" value="NZ_NMUE01000048.1"/>
</dbReference>
<keyword evidence="5 6" id="KW-0472">Membrane</keyword>
<dbReference type="PANTHER" id="PTHR30482:SF5">
    <property type="entry name" value="ABC TRANSPORTER PERMEASE PROTEIN"/>
    <property type="match status" value="1"/>
</dbReference>
<evidence type="ECO:0000313" key="8">
    <source>
        <dbReference type="EMBL" id="RFA96839.1"/>
    </source>
</evidence>
<dbReference type="Proteomes" id="UP000256877">
    <property type="component" value="Unassembled WGS sequence"/>
</dbReference>
<evidence type="ECO:0000256" key="4">
    <source>
        <dbReference type="ARBA" id="ARBA00022989"/>
    </source>
</evidence>
<name>A0A371R0M0_9CREN</name>
<dbReference type="Pfam" id="PF02653">
    <property type="entry name" value="BPD_transp_2"/>
    <property type="match status" value="1"/>
</dbReference>
<keyword evidence="2" id="KW-1003">Cell membrane</keyword>
<sequence length="347" mass="38137">MPAGIFFEKYKKDQAFIKWPIHYMASAVAIPLLYLWPLAYGNEYLIRLAIWVSCWSLAAAGLNLLFGVGGQISLAQGAFMALGAFTAIHLSQMGVPPLIAIPLSGLFATIVGLAFGLPSLRLKELYLLVTTLAAQLFLDWLFRTEKMAWFTGGAYAKIAPPLSLGPIVFNTPYLIYIVVLTISFIHLLIIANIGRSYIGRALKGIRDRDISAEIIGIDVFKYKLIAFALSAYYAAVGGALWGFATGAVTVESFTLGTSLEILAAVLIGGLGRIIWGSVLGSMFVLLVPEGIKYAFFAAGIKGIDIALRDIMFGTLILIFLLREPLGLTEFLRKIKERLRLFPFRYWH</sequence>
<keyword evidence="4 6" id="KW-1133">Transmembrane helix</keyword>
<feature type="transmembrane region" description="Helical" evidence="6">
    <location>
        <begin position="261"/>
        <end position="286"/>
    </location>
</feature>
<dbReference type="InterPro" id="IPR001851">
    <property type="entry name" value="ABC_transp_permease"/>
</dbReference>
<dbReference type="AlphaFoldDB" id="A0A371R0M0"/>
<dbReference type="InterPro" id="IPR043428">
    <property type="entry name" value="LivM-like"/>
</dbReference>
<feature type="transmembrane region" description="Helical" evidence="6">
    <location>
        <begin position="219"/>
        <end position="241"/>
    </location>
</feature>
<dbReference type="EMBL" id="NMUE01000048">
    <property type="protein sequence ID" value="RFA93947.1"/>
    <property type="molecule type" value="Genomic_DNA"/>
</dbReference>
<accession>A0A371R0M0</accession>
<keyword evidence="3 6" id="KW-0812">Transmembrane</keyword>